<comment type="caution">
    <text evidence="3">The sequence shown here is derived from an EMBL/GenBank/DDBJ whole genome shotgun (WGS) entry which is preliminary data.</text>
</comment>
<dbReference type="Proteomes" id="UP001244207">
    <property type="component" value="Unassembled WGS sequence"/>
</dbReference>
<sequence>MPPSHHAQAAMNQAAMAQHHPPGQALTSELAKRRSRKPTDKTLPDGVEECITDTEVAQRYKDLRDFERRLDAAMTRKRLDIVETVGRNAKHYKTLRIWISNTVEDQAWQGSGLSVDSFDFTPSAEPSYRVKIEGRLLEDGSDDASGESDQKTESAQGEGATGSRRQSSAPVSQKHRLSHFFKALNVDFDRTRSRAASDQTVDWKKPALQGAAASADFDEFTFKRSGDENMNITINLHRQEDPERYLLSPELADVVDMTEASRQEVVLAIWEYIKMMGLQEDEEKRNFRCDELLKKIVNGSDTGIIPNLNDYIQPHLQPLPPVSLPYTVRVDEDFHRDAQPTIYDVRVAVADPLRAKLVPFVTTPAYASALKEVVAMDEQLATLISAVASSKAKHSFFTSMSQDPTNFVRNWMSSQKRDLEIIMGEATRGGGEDATGDDWRRGGRDSVWTTSNARESVSVMLAKQAPQASR</sequence>
<dbReference type="SMART" id="SM00151">
    <property type="entry name" value="SWIB"/>
    <property type="match status" value="1"/>
</dbReference>
<reference evidence="3" key="1">
    <citation type="submission" date="2021-12" db="EMBL/GenBank/DDBJ databases">
        <title>Comparative genomics, transcriptomics and evolutionary studies reveal genomic signatures of adaptation to plant cell wall in hemibiotrophic fungi.</title>
        <authorList>
            <consortium name="DOE Joint Genome Institute"/>
            <person name="Baroncelli R."/>
            <person name="Diaz J.F."/>
            <person name="Benocci T."/>
            <person name="Peng M."/>
            <person name="Battaglia E."/>
            <person name="Haridas S."/>
            <person name="Andreopoulos W."/>
            <person name="Labutti K."/>
            <person name="Pangilinan J."/>
            <person name="Floch G.L."/>
            <person name="Makela M.R."/>
            <person name="Henrissat B."/>
            <person name="Grigoriev I.V."/>
            <person name="Crouch J.A."/>
            <person name="De Vries R.P."/>
            <person name="Sukno S.A."/>
            <person name="Thon M.R."/>
        </authorList>
    </citation>
    <scope>NUCLEOTIDE SEQUENCE</scope>
    <source>
        <strain evidence="3">CBS 112980</strain>
    </source>
</reference>
<protein>
    <submittedName>
        <fullName evidence="3">SWIB/MDM2 domain-containing protein</fullName>
    </submittedName>
</protein>
<feature type="region of interest" description="Disordered" evidence="1">
    <location>
        <begin position="1"/>
        <end position="46"/>
    </location>
</feature>
<evidence type="ECO:0000256" key="1">
    <source>
        <dbReference type="SAM" id="MobiDB-lite"/>
    </source>
</evidence>
<dbReference type="InterPro" id="IPR036885">
    <property type="entry name" value="SWIB_MDM2_dom_sf"/>
</dbReference>
<dbReference type="GeneID" id="85389200"/>
<keyword evidence="4" id="KW-1185">Reference proteome</keyword>
<gene>
    <name evidence="3" type="ORF">BDZ83DRAFT_579991</name>
</gene>
<accession>A0AAD8UP26</accession>
<dbReference type="CDD" id="cd10568">
    <property type="entry name" value="SWIB_like"/>
    <property type="match status" value="1"/>
</dbReference>
<dbReference type="PROSITE" id="PS51925">
    <property type="entry name" value="SWIB_MDM2"/>
    <property type="match status" value="1"/>
</dbReference>
<feature type="region of interest" description="Disordered" evidence="1">
    <location>
        <begin position="134"/>
        <end position="174"/>
    </location>
</feature>
<feature type="compositionally biased region" description="Low complexity" evidence="1">
    <location>
        <begin position="1"/>
        <end position="20"/>
    </location>
</feature>
<dbReference type="InterPro" id="IPR019835">
    <property type="entry name" value="SWIB_domain"/>
</dbReference>
<name>A0AAD8UP26_GLOAC</name>
<evidence type="ECO:0000313" key="4">
    <source>
        <dbReference type="Proteomes" id="UP001244207"/>
    </source>
</evidence>
<proteinExistence type="predicted"/>
<evidence type="ECO:0000259" key="2">
    <source>
        <dbReference type="PROSITE" id="PS51925"/>
    </source>
</evidence>
<dbReference type="RefSeq" id="XP_060363875.1">
    <property type="nucleotide sequence ID" value="XM_060505301.1"/>
</dbReference>
<dbReference type="SUPFAM" id="SSF47592">
    <property type="entry name" value="SWIB/MDM2 domain"/>
    <property type="match status" value="1"/>
</dbReference>
<feature type="domain" description="DM2" evidence="2">
    <location>
        <begin position="240"/>
        <end position="318"/>
    </location>
</feature>
<dbReference type="PANTHER" id="PTHR13844">
    <property type="entry name" value="SWI/SNF-RELATED MATRIX-ASSOCIATED ACTIN-DEPENDENT REGULATOR OF CHROMATIN SUBFAMILY D"/>
    <property type="match status" value="1"/>
</dbReference>
<organism evidence="3 4">
    <name type="scientific">Glomerella acutata</name>
    <name type="common">Colletotrichum acutatum</name>
    <dbReference type="NCBI Taxonomy" id="27357"/>
    <lineage>
        <taxon>Eukaryota</taxon>
        <taxon>Fungi</taxon>
        <taxon>Dikarya</taxon>
        <taxon>Ascomycota</taxon>
        <taxon>Pezizomycotina</taxon>
        <taxon>Sordariomycetes</taxon>
        <taxon>Hypocreomycetidae</taxon>
        <taxon>Glomerellales</taxon>
        <taxon>Glomerellaceae</taxon>
        <taxon>Colletotrichum</taxon>
        <taxon>Colletotrichum acutatum species complex</taxon>
    </lineage>
</organism>
<dbReference type="EMBL" id="JAHMHS010000060">
    <property type="protein sequence ID" value="KAK1723820.1"/>
    <property type="molecule type" value="Genomic_DNA"/>
</dbReference>
<dbReference type="InterPro" id="IPR003121">
    <property type="entry name" value="SWIB_MDM2_domain"/>
</dbReference>
<feature type="region of interest" description="Disordered" evidence="1">
    <location>
        <begin position="427"/>
        <end position="446"/>
    </location>
</feature>
<dbReference type="Pfam" id="PF02201">
    <property type="entry name" value="SWIB"/>
    <property type="match status" value="1"/>
</dbReference>
<dbReference type="Gene3D" id="1.10.245.10">
    <property type="entry name" value="SWIB/MDM2 domain"/>
    <property type="match status" value="1"/>
</dbReference>
<dbReference type="AlphaFoldDB" id="A0AAD8UP26"/>
<evidence type="ECO:0000313" key="3">
    <source>
        <dbReference type="EMBL" id="KAK1723820.1"/>
    </source>
</evidence>